<evidence type="ECO:0000313" key="6">
    <source>
        <dbReference type="Proteomes" id="UP000254777"/>
    </source>
</evidence>
<organism evidence="5 6">
    <name type="scientific">Peptoniphilus indolicus</name>
    <dbReference type="NCBI Taxonomy" id="33030"/>
    <lineage>
        <taxon>Bacteria</taxon>
        <taxon>Bacillati</taxon>
        <taxon>Bacillota</taxon>
        <taxon>Tissierellia</taxon>
        <taxon>Tissierellales</taxon>
        <taxon>Peptoniphilaceae</taxon>
        <taxon>Peptoniphilus</taxon>
    </lineage>
</organism>
<dbReference type="EMBL" id="UGTH01000001">
    <property type="protein sequence ID" value="SUB76324.1"/>
    <property type="molecule type" value="Genomic_DNA"/>
</dbReference>
<dbReference type="SMART" id="SM00382">
    <property type="entry name" value="AAA"/>
    <property type="match status" value="1"/>
</dbReference>
<keyword evidence="3 5" id="KW-0067">ATP-binding</keyword>
<keyword evidence="1" id="KW-0813">Transport</keyword>
<dbReference type="PANTHER" id="PTHR42939">
    <property type="entry name" value="ABC TRANSPORTER ATP-BINDING PROTEIN ALBC-RELATED"/>
    <property type="match status" value="1"/>
</dbReference>
<dbReference type="SUPFAM" id="SSF52540">
    <property type="entry name" value="P-loop containing nucleoside triphosphate hydrolases"/>
    <property type="match status" value="1"/>
</dbReference>
<evidence type="ECO:0000256" key="3">
    <source>
        <dbReference type="ARBA" id="ARBA00022840"/>
    </source>
</evidence>
<reference evidence="5 6" key="1">
    <citation type="submission" date="2018-06" db="EMBL/GenBank/DDBJ databases">
        <authorList>
            <consortium name="Pathogen Informatics"/>
            <person name="Doyle S."/>
        </authorList>
    </citation>
    <scope>NUCLEOTIDE SEQUENCE [LARGE SCALE GENOMIC DNA]</scope>
    <source>
        <strain evidence="5 6">NCTC11088</strain>
    </source>
</reference>
<dbReference type="Gene3D" id="3.40.50.300">
    <property type="entry name" value="P-loop containing nucleotide triphosphate hydrolases"/>
    <property type="match status" value="1"/>
</dbReference>
<evidence type="ECO:0000256" key="2">
    <source>
        <dbReference type="ARBA" id="ARBA00022741"/>
    </source>
</evidence>
<keyword evidence="2" id="KW-0547">Nucleotide-binding</keyword>
<dbReference type="InterPro" id="IPR051782">
    <property type="entry name" value="ABC_Transporter_VariousFunc"/>
</dbReference>
<dbReference type="GO" id="GO:0016887">
    <property type="term" value="F:ATP hydrolysis activity"/>
    <property type="evidence" value="ECO:0007669"/>
    <property type="project" value="InterPro"/>
</dbReference>
<accession>A0A379DEF3</accession>
<evidence type="ECO:0000256" key="1">
    <source>
        <dbReference type="ARBA" id="ARBA00022448"/>
    </source>
</evidence>
<gene>
    <name evidence="5" type="primary">glnQ_2</name>
    <name evidence="5" type="ORF">NCTC11088_02141</name>
</gene>
<name>A0A379DEF3_9FIRM</name>
<dbReference type="Pfam" id="PF00005">
    <property type="entry name" value="ABC_tran"/>
    <property type="match status" value="1"/>
</dbReference>
<dbReference type="PANTHER" id="PTHR42939:SF3">
    <property type="entry name" value="ABC TRANSPORTER ATP-BINDING COMPONENT"/>
    <property type="match status" value="1"/>
</dbReference>
<evidence type="ECO:0000313" key="5">
    <source>
        <dbReference type="EMBL" id="SUB76324.1"/>
    </source>
</evidence>
<dbReference type="AlphaFoldDB" id="A0A379DEF3"/>
<dbReference type="InterPro" id="IPR003593">
    <property type="entry name" value="AAA+_ATPase"/>
</dbReference>
<evidence type="ECO:0000259" key="4">
    <source>
        <dbReference type="PROSITE" id="PS50893"/>
    </source>
</evidence>
<dbReference type="Proteomes" id="UP000254777">
    <property type="component" value="Unassembled WGS sequence"/>
</dbReference>
<proteinExistence type="predicted"/>
<feature type="domain" description="ABC transporter" evidence="4">
    <location>
        <begin position="2"/>
        <end position="230"/>
    </location>
</feature>
<dbReference type="PROSITE" id="PS50893">
    <property type="entry name" value="ABC_TRANSPORTER_2"/>
    <property type="match status" value="1"/>
</dbReference>
<dbReference type="GO" id="GO:0005524">
    <property type="term" value="F:ATP binding"/>
    <property type="evidence" value="ECO:0007669"/>
    <property type="project" value="UniProtKB-KW"/>
</dbReference>
<sequence length="279" mass="32005">MLELLNVSKDYYDFEFELKNVSFSLDEGYVMGLIGPNGSGKTTIINLIMNIIFPTGGEIKIFGLDNIPANNVEIKDKIGFVFDQNILPTNFNLSKMEAIHKVVFSNFDQEYFNELVKRLNISKEKSFKDLSKGQNMKVQIALALSHNAKLIIMDEPTAGLDPIVRRETLKILREYRDRTNCSILYSTHLTEDLETFADYLTFINKGRLVFSQDIESIRENYKIIKTYLSEAKVFNKDLFLGYEEDESFFVGLVSKENLPEGVPFSDATIQDIMYYGGRK</sequence>
<dbReference type="CDD" id="cd03230">
    <property type="entry name" value="ABC_DR_subfamily_A"/>
    <property type="match status" value="1"/>
</dbReference>
<dbReference type="InterPro" id="IPR027417">
    <property type="entry name" value="P-loop_NTPase"/>
</dbReference>
<dbReference type="InterPro" id="IPR003439">
    <property type="entry name" value="ABC_transporter-like_ATP-bd"/>
</dbReference>
<protein>
    <submittedName>
        <fullName evidence="5">Glutamine transport ATP-binding protein GlnQ</fullName>
    </submittedName>
</protein>
<dbReference type="RefSeq" id="WP_004822278.1">
    <property type="nucleotide sequence ID" value="NZ_UGTH01000001.1"/>
</dbReference>